<dbReference type="Proteomes" id="UP001165367">
    <property type="component" value="Unassembled WGS sequence"/>
</dbReference>
<accession>A0ABS9KKY3</accession>
<proteinExistence type="predicted"/>
<protein>
    <submittedName>
        <fullName evidence="1">Uncharacterized protein</fullName>
    </submittedName>
</protein>
<organism evidence="1 2">
    <name type="scientific">Terrimonas ginsenosidimutans</name>
    <dbReference type="NCBI Taxonomy" id="2908004"/>
    <lineage>
        <taxon>Bacteria</taxon>
        <taxon>Pseudomonadati</taxon>
        <taxon>Bacteroidota</taxon>
        <taxon>Chitinophagia</taxon>
        <taxon>Chitinophagales</taxon>
        <taxon>Chitinophagaceae</taxon>
        <taxon>Terrimonas</taxon>
    </lineage>
</organism>
<reference evidence="1" key="1">
    <citation type="submission" date="2022-01" db="EMBL/GenBank/DDBJ databases">
        <authorList>
            <person name="Jo J.-H."/>
            <person name="Im W.-T."/>
        </authorList>
    </citation>
    <scope>NUCLEOTIDE SEQUENCE</scope>
    <source>
        <strain evidence="1">NA20</strain>
    </source>
</reference>
<gene>
    <name evidence="1" type="ORF">LZZ85_01690</name>
</gene>
<keyword evidence="2" id="KW-1185">Reference proteome</keyword>
<dbReference type="RefSeq" id="WP_237868190.1">
    <property type="nucleotide sequence ID" value="NZ_JAKLTR010000001.1"/>
</dbReference>
<evidence type="ECO:0000313" key="2">
    <source>
        <dbReference type="Proteomes" id="UP001165367"/>
    </source>
</evidence>
<name>A0ABS9KKY3_9BACT</name>
<sequence>MKFRTLVFLFIALILLIGAFTKPGLDQFKAFYAKEYGIQSPPMIEHTDGISYSLFSITAFSITKDANNKQVAVAAPKIKYLGLFGRFWKL</sequence>
<dbReference type="EMBL" id="JAKLTR010000001">
    <property type="protein sequence ID" value="MCG2612964.1"/>
    <property type="molecule type" value="Genomic_DNA"/>
</dbReference>
<comment type="caution">
    <text evidence="1">The sequence shown here is derived from an EMBL/GenBank/DDBJ whole genome shotgun (WGS) entry which is preliminary data.</text>
</comment>
<evidence type="ECO:0000313" key="1">
    <source>
        <dbReference type="EMBL" id="MCG2612964.1"/>
    </source>
</evidence>